<dbReference type="GO" id="GO:0006950">
    <property type="term" value="P:response to stress"/>
    <property type="evidence" value="ECO:0007669"/>
    <property type="project" value="TreeGrafter"/>
</dbReference>
<dbReference type="PROSITE" id="PS50995">
    <property type="entry name" value="HTH_MARR_2"/>
    <property type="match status" value="1"/>
</dbReference>
<accession>A0A7X0UB84</accession>
<dbReference type="InterPro" id="IPR036388">
    <property type="entry name" value="WH-like_DNA-bd_sf"/>
</dbReference>
<dbReference type="RefSeq" id="WP_184861749.1">
    <property type="nucleotide sequence ID" value="NZ_JACHLK010000011.1"/>
</dbReference>
<dbReference type="PANTHER" id="PTHR33164:SF44">
    <property type="entry name" value="TRANSCRIPTIONAL REGULATORY PROTEIN"/>
    <property type="match status" value="1"/>
</dbReference>
<dbReference type="PANTHER" id="PTHR33164">
    <property type="entry name" value="TRANSCRIPTIONAL REGULATOR, MARR FAMILY"/>
    <property type="match status" value="1"/>
</dbReference>
<dbReference type="CDD" id="cd00090">
    <property type="entry name" value="HTH_ARSR"/>
    <property type="match status" value="1"/>
</dbReference>
<dbReference type="InterPro" id="IPR011991">
    <property type="entry name" value="ArsR-like_HTH"/>
</dbReference>
<sequence length="161" mass="17951">MPAQPADHPAFDLPRAASAGMRPLQPLDGALLLMHFAFRGLVVKADAFLAEQGLSRVHHRLLYAVARAEGISVGQLIELLGVSKQALHRPLKFLQDEGYVVARRDPVQHRTKRLSLTERGREVEATASRHEREAMEEAMRTVSPDGQEAWREVMTALARMV</sequence>
<protein>
    <submittedName>
        <fullName evidence="2">DNA-binding MarR family transcriptional regulator</fullName>
    </submittedName>
</protein>
<dbReference type="SMART" id="SM00347">
    <property type="entry name" value="HTH_MARR"/>
    <property type="match status" value="1"/>
</dbReference>
<evidence type="ECO:0000313" key="2">
    <source>
        <dbReference type="EMBL" id="MBB6562082.1"/>
    </source>
</evidence>
<dbReference type="InterPro" id="IPR000835">
    <property type="entry name" value="HTH_MarR-typ"/>
</dbReference>
<dbReference type="EMBL" id="JACHLK010000011">
    <property type="protein sequence ID" value="MBB6562082.1"/>
    <property type="molecule type" value="Genomic_DNA"/>
</dbReference>
<dbReference type="InterPro" id="IPR039422">
    <property type="entry name" value="MarR/SlyA-like"/>
</dbReference>
<dbReference type="GO" id="GO:0003677">
    <property type="term" value="F:DNA binding"/>
    <property type="evidence" value="ECO:0007669"/>
    <property type="project" value="UniProtKB-KW"/>
</dbReference>
<dbReference type="Proteomes" id="UP000575083">
    <property type="component" value="Unassembled WGS sequence"/>
</dbReference>
<comment type="caution">
    <text evidence="2">The sequence shown here is derived from an EMBL/GenBank/DDBJ whole genome shotgun (WGS) entry which is preliminary data.</text>
</comment>
<dbReference type="Pfam" id="PF12802">
    <property type="entry name" value="MarR_2"/>
    <property type="match status" value="1"/>
</dbReference>
<evidence type="ECO:0000313" key="3">
    <source>
        <dbReference type="Proteomes" id="UP000575083"/>
    </source>
</evidence>
<dbReference type="GO" id="GO:0003700">
    <property type="term" value="F:DNA-binding transcription factor activity"/>
    <property type="evidence" value="ECO:0007669"/>
    <property type="project" value="InterPro"/>
</dbReference>
<keyword evidence="2" id="KW-0238">DNA-binding</keyword>
<dbReference type="InterPro" id="IPR036390">
    <property type="entry name" value="WH_DNA-bd_sf"/>
</dbReference>
<proteinExistence type="predicted"/>
<dbReference type="Gene3D" id="1.10.10.10">
    <property type="entry name" value="Winged helix-like DNA-binding domain superfamily/Winged helix DNA-binding domain"/>
    <property type="match status" value="1"/>
</dbReference>
<dbReference type="SUPFAM" id="SSF46785">
    <property type="entry name" value="Winged helix' DNA-binding domain"/>
    <property type="match status" value="1"/>
</dbReference>
<reference evidence="2 3" key="1">
    <citation type="submission" date="2020-08" db="EMBL/GenBank/DDBJ databases">
        <title>Functional genomics of gut bacteria from endangered species of beetles.</title>
        <authorList>
            <person name="Carlos-Shanley C."/>
        </authorList>
    </citation>
    <scope>NUCLEOTIDE SEQUENCE [LARGE SCALE GENOMIC DNA]</scope>
    <source>
        <strain evidence="2 3">S00198</strain>
    </source>
</reference>
<dbReference type="AlphaFoldDB" id="A0A7X0UB84"/>
<evidence type="ECO:0000259" key="1">
    <source>
        <dbReference type="PROSITE" id="PS50995"/>
    </source>
</evidence>
<gene>
    <name evidence="2" type="ORF">HNP48_004791</name>
</gene>
<organism evidence="2 3">
    <name type="scientific">Acidovorax soli</name>
    <dbReference type="NCBI Taxonomy" id="592050"/>
    <lineage>
        <taxon>Bacteria</taxon>
        <taxon>Pseudomonadati</taxon>
        <taxon>Pseudomonadota</taxon>
        <taxon>Betaproteobacteria</taxon>
        <taxon>Burkholderiales</taxon>
        <taxon>Comamonadaceae</taxon>
        <taxon>Acidovorax</taxon>
    </lineage>
</organism>
<name>A0A7X0UB84_9BURK</name>
<keyword evidence="3" id="KW-1185">Reference proteome</keyword>
<feature type="domain" description="HTH marR-type" evidence="1">
    <location>
        <begin position="24"/>
        <end position="159"/>
    </location>
</feature>